<reference evidence="1 2" key="1">
    <citation type="submission" date="2023-11" db="EMBL/GenBank/DDBJ databases">
        <title>An acidophilic fungus is an integral part of prey digestion in a carnivorous sundew plant.</title>
        <authorList>
            <person name="Tsai I.J."/>
        </authorList>
    </citation>
    <scope>NUCLEOTIDE SEQUENCE [LARGE SCALE GENOMIC DNA]</scope>
    <source>
        <strain evidence="1">169a</strain>
    </source>
</reference>
<evidence type="ECO:0000313" key="2">
    <source>
        <dbReference type="Proteomes" id="UP001303373"/>
    </source>
</evidence>
<sequence length="99" mass="11783">MSVDDEEYDLKILIRHHQSLGRFPLSCEEIADDERLEVLTGKMQNTPPQSLMLFHRTTLRETTQQDKNFVFSIMKMDPRDRPTAEQLLNDEWFDEDNKL</sequence>
<evidence type="ECO:0000313" key="1">
    <source>
        <dbReference type="EMBL" id="WPH03552.1"/>
    </source>
</evidence>
<organism evidence="1 2">
    <name type="scientific">Acrodontium crateriforme</name>
    <dbReference type="NCBI Taxonomy" id="150365"/>
    <lineage>
        <taxon>Eukaryota</taxon>
        <taxon>Fungi</taxon>
        <taxon>Dikarya</taxon>
        <taxon>Ascomycota</taxon>
        <taxon>Pezizomycotina</taxon>
        <taxon>Dothideomycetes</taxon>
        <taxon>Dothideomycetidae</taxon>
        <taxon>Mycosphaerellales</taxon>
        <taxon>Teratosphaeriaceae</taxon>
        <taxon>Acrodontium</taxon>
    </lineage>
</organism>
<dbReference type="Gene3D" id="1.10.510.10">
    <property type="entry name" value="Transferase(Phosphotransferase) domain 1"/>
    <property type="match status" value="1"/>
</dbReference>
<dbReference type="AlphaFoldDB" id="A0AAQ3M7V9"/>
<dbReference type="EMBL" id="CP138589">
    <property type="protein sequence ID" value="WPH03552.1"/>
    <property type="molecule type" value="Genomic_DNA"/>
</dbReference>
<accession>A0AAQ3M7V9</accession>
<protein>
    <submittedName>
        <fullName evidence="1">Uncharacterized protein</fullName>
    </submittedName>
</protein>
<name>A0AAQ3M7V9_9PEZI</name>
<dbReference type="Proteomes" id="UP001303373">
    <property type="component" value="Chromosome 10"/>
</dbReference>
<gene>
    <name evidence="1" type="ORF">R9X50_00643300</name>
</gene>
<dbReference type="SUPFAM" id="SSF56112">
    <property type="entry name" value="Protein kinase-like (PK-like)"/>
    <property type="match status" value="1"/>
</dbReference>
<keyword evidence="2" id="KW-1185">Reference proteome</keyword>
<dbReference type="InterPro" id="IPR011009">
    <property type="entry name" value="Kinase-like_dom_sf"/>
</dbReference>
<proteinExistence type="predicted"/>